<evidence type="ECO:0000313" key="2">
    <source>
        <dbReference type="Proteomes" id="UP000276133"/>
    </source>
</evidence>
<proteinExistence type="predicted"/>
<dbReference type="EMBL" id="REGN01013891">
    <property type="protein sequence ID" value="RMZ93334.1"/>
    <property type="molecule type" value="Genomic_DNA"/>
</dbReference>
<sequence>MVTFDNNLFNSSSFLIASYKCLGIILDFKKDIADESSEVRYYDSRVCPVKRINDFVGKVCQTLRLTFLEFHSLRLAIQY</sequence>
<accession>A0A3M7P3S6</accession>
<dbReference type="AlphaFoldDB" id="A0A3M7P3S6"/>
<gene>
    <name evidence="1" type="ORF">BpHYR1_015366</name>
</gene>
<protein>
    <submittedName>
        <fullName evidence="1">Uncharacterized protein</fullName>
    </submittedName>
</protein>
<evidence type="ECO:0000313" key="1">
    <source>
        <dbReference type="EMBL" id="RMZ93334.1"/>
    </source>
</evidence>
<reference evidence="1 2" key="1">
    <citation type="journal article" date="2018" name="Sci. Rep.">
        <title>Genomic signatures of local adaptation to the degree of environmental predictability in rotifers.</title>
        <authorList>
            <person name="Franch-Gras L."/>
            <person name="Hahn C."/>
            <person name="Garcia-Roger E.M."/>
            <person name="Carmona M.J."/>
            <person name="Serra M."/>
            <person name="Gomez A."/>
        </authorList>
    </citation>
    <scope>NUCLEOTIDE SEQUENCE [LARGE SCALE GENOMIC DNA]</scope>
    <source>
        <strain evidence="1">HYR1</strain>
    </source>
</reference>
<dbReference type="OrthoDB" id="8194606at2759"/>
<name>A0A3M7P3S6_BRAPC</name>
<dbReference type="Proteomes" id="UP000276133">
    <property type="component" value="Unassembled WGS sequence"/>
</dbReference>
<keyword evidence="2" id="KW-1185">Reference proteome</keyword>
<comment type="caution">
    <text evidence="1">The sequence shown here is derived from an EMBL/GenBank/DDBJ whole genome shotgun (WGS) entry which is preliminary data.</text>
</comment>
<organism evidence="1 2">
    <name type="scientific">Brachionus plicatilis</name>
    <name type="common">Marine rotifer</name>
    <name type="synonym">Brachionus muelleri</name>
    <dbReference type="NCBI Taxonomy" id="10195"/>
    <lineage>
        <taxon>Eukaryota</taxon>
        <taxon>Metazoa</taxon>
        <taxon>Spiralia</taxon>
        <taxon>Gnathifera</taxon>
        <taxon>Rotifera</taxon>
        <taxon>Eurotatoria</taxon>
        <taxon>Monogononta</taxon>
        <taxon>Pseudotrocha</taxon>
        <taxon>Ploima</taxon>
        <taxon>Brachionidae</taxon>
        <taxon>Brachionus</taxon>
    </lineage>
</organism>